<accession>A0A183SCQ6</accession>
<evidence type="ECO:0000313" key="2">
    <source>
        <dbReference type="Proteomes" id="UP000275846"/>
    </source>
</evidence>
<reference evidence="3" key="1">
    <citation type="submission" date="2016-06" db="UniProtKB">
        <authorList>
            <consortium name="WormBaseParasite"/>
        </authorList>
    </citation>
    <scope>IDENTIFICATION</scope>
</reference>
<evidence type="ECO:0000313" key="1">
    <source>
        <dbReference type="EMBL" id="VDL88389.1"/>
    </source>
</evidence>
<evidence type="ECO:0000313" key="3">
    <source>
        <dbReference type="WBParaSite" id="SSLN_0000207301-mRNA-1"/>
    </source>
</evidence>
<proteinExistence type="predicted"/>
<name>A0A183SCQ6_SCHSO</name>
<keyword evidence="2" id="KW-1185">Reference proteome</keyword>
<dbReference type="Proteomes" id="UP000275846">
    <property type="component" value="Unassembled WGS sequence"/>
</dbReference>
<dbReference type="WBParaSite" id="SSLN_0000207301-mRNA-1">
    <property type="protein sequence ID" value="SSLN_0000207301-mRNA-1"/>
    <property type="gene ID" value="SSLN_0000207301"/>
</dbReference>
<gene>
    <name evidence="1" type="ORF">SSLN_LOCUS2004</name>
</gene>
<sequence length="125" mass="14182">MVTHQPPPNTASNALCINVIGPRLQAVDTFIYRGNTLSRKIKIDDEVTNRFPKLNYVERRMKPSLHQSFCRLVRDQWKPFTGTQLSPVAPRSWALPNGQTPVTTLTGGINQVRVSCCLCFHTRYV</sequence>
<reference evidence="1 2" key="2">
    <citation type="submission" date="2018-11" db="EMBL/GenBank/DDBJ databases">
        <authorList>
            <consortium name="Pathogen Informatics"/>
        </authorList>
    </citation>
    <scope>NUCLEOTIDE SEQUENCE [LARGE SCALE GENOMIC DNA]</scope>
    <source>
        <strain evidence="1 2">NST_G2</strain>
    </source>
</reference>
<dbReference type="EMBL" id="UYSU01012319">
    <property type="protein sequence ID" value="VDL88389.1"/>
    <property type="molecule type" value="Genomic_DNA"/>
</dbReference>
<organism evidence="3">
    <name type="scientific">Schistocephalus solidus</name>
    <name type="common">Tapeworm</name>
    <dbReference type="NCBI Taxonomy" id="70667"/>
    <lineage>
        <taxon>Eukaryota</taxon>
        <taxon>Metazoa</taxon>
        <taxon>Spiralia</taxon>
        <taxon>Lophotrochozoa</taxon>
        <taxon>Platyhelminthes</taxon>
        <taxon>Cestoda</taxon>
        <taxon>Eucestoda</taxon>
        <taxon>Diphyllobothriidea</taxon>
        <taxon>Diphyllobothriidae</taxon>
        <taxon>Schistocephalus</taxon>
    </lineage>
</organism>
<dbReference type="AlphaFoldDB" id="A0A183SCQ6"/>
<protein>
    <submittedName>
        <fullName evidence="1 3">Uncharacterized protein</fullName>
    </submittedName>
</protein>